<comment type="caution">
    <text evidence="1">The sequence shown here is derived from an EMBL/GenBank/DDBJ whole genome shotgun (WGS) entry which is preliminary data.</text>
</comment>
<name>A0A2P5AWW3_TREOI</name>
<keyword evidence="1" id="KW-0648">Protein biosynthesis</keyword>
<accession>A0A2P5AWW3</accession>
<feature type="non-terminal residue" evidence="1">
    <location>
        <position position="78"/>
    </location>
</feature>
<protein>
    <submittedName>
        <fullName evidence="1">Translation elongation factor</fullName>
    </submittedName>
</protein>
<dbReference type="GO" id="GO:0003746">
    <property type="term" value="F:translation elongation factor activity"/>
    <property type="evidence" value="ECO:0007669"/>
    <property type="project" value="UniProtKB-KW"/>
</dbReference>
<dbReference type="InParanoid" id="A0A2P5AWW3"/>
<proteinExistence type="predicted"/>
<reference evidence="2" key="1">
    <citation type="submission" date="2016-06" db="EMBL/GenBank/DDBJ databases">
        <title>Parallel loss of symbiosis genes in relatives of nitrogen-fixing non-legume Parasponia.</title>
        <authorList>
            <person name="Van Velzen R."/>
            <person name="Holmer R."/>
            <person name="Bu F."/>
            <person name="Rutten L."/>
            <person name="Van Zeijl A."/>
            <person name="Liu W."/>
            <person name="Santuari L."/>
            <person name="Cao Q."/>
            <person name="Sharma T."/>
            <person name="Shen D."/>
            <person name="Roswanjaya Y."/>
            <person name="Wardhani T."/>
            <person name="Kalhor M.S."/>
            <person name="Jansen J."/>
            <person name="Van den Hoogen J."/>
            <person name="Gungor B."/>
            <person name="Hartog M."/>
            <person name="Hontelez J."/>
            <person name="Verver J."/>
            <person name="Yang W.-C."/>
            <person name="Schijlen E."/>
            <person name="Repin R."/>
            <person name="Schilthuizen M."/>
            <person name="Schranz E."/>
            <person name="Heidstra R."/>
            <person name="Miyata K."/>
            <person name="Fedorova E."/>
            <person name="Kohlen W."/>
            <person name="Bisseling T."/>
            <person name="Smit S."/>
            <person name="Geurts R."/>
        </authorList>
    </citation>
    <scope>NUCLEOTIDE SEQUENCE [LARGE SCALE GENOMIC DNA]</scope>
    <source>
        <strain evidence="2">cv. RG33-2</strain>
    </source>
</reference>
<keyword evidence="2" id="KW-1185">Reference proteome</keyword>
<keyword evidence="1" id="KW-0251">Elongation factor</keyword>
<sequence>RYHFESKANAGASKTYPQQALSARTVTLSSRAGLASSLSELEAPLPQALSLTVFTFNLEYAISQVFCPFFGSSLSAIT</sequence>
<organism evidence="1 2">
    <name type="scientific">Trema orientale</name>
    <name type="common">Charcoal tree</name>
    <name type="synonym">Celtis orientalis</name>
    <dbReference type="NCBI Taxonomy" id="63057"/>
    <lineage>
        <taxon>Eukaryota</taxon>
        <taxon>Viridiplantae</taxon>
        <taxon>Streptophyta</taxon>
        <taxon>Embryophyta</taxon>
        <taxon>Tracheophyta</taxon>
        <taxon>Spermatophyta</taxon>
        <taxon>Magnoliopsida</taxon>
        <taxon>eudicotyledons</taxon>
        <taxon>Gunneridae</taxon>
        <taxon>Pentapetalae</taxon>
        <taxon>rosids</taxon>
        <taxon>fabids</taxon>
        <taxon>Rosales</taxon>
        <taxon>Cannabaceae</taxon>
        <taxon>Trema</taxon>
    </lineage>
</organism>
<dbReference type="Proteomes" id="UP000237000">
    <property type="component" value="Unassembled WGS sequence"/>
</dbReference>
<feature type="non-terminal residue" evidence="1">
    <location>
        <position position="1"/>
    </location>
</feature>
<gene>
    <name evidence="1" type="ORF">TorRG33x02_338980</name>
</gene>
<dbReference type="AlphaFoldDB" id="A0A2P5AWW3"/>
<dbReference type="EMBL" id="JXTC01000672">
    <property type="protein sequence ID" value="PON41029.1"/>
    <property type="molecule type" value="Genomic_DNA"/>
</dbReference>
<evidence type="ECO:0000313" key="2">
    <source>
        <dbReference type="Proteomes" id="UP000237000"/>
    </source>
</evidence>
<evidence type="ECO:0000313" key="1">
    <source>
        <dbReference type="EMBL" id="PON41029.1"/>
    </source>
</evidence>